<protein>
    <submittedName>
        <fullName evidence="2">Uncharacterized protein</fullName>
    </submittedName>
</protein>
<name>A0A2P6NEC6_9EUKA</name>
<gene>
    <name evidence="2" type="ORF">PROFUN_10380</name>
</gene>
<evidence type="ECO:0000313" key="2">
    <source>
        <dbReference type="EMBL" id="PRP82308.1"/>
    </source>
</evidence>
<proteinExistence type="predicted"/>
<dbReference type="EMBL" id="MDYQ01000106">
    <property type="protein sequence ID" value="PRP82308.1"/>
    <property type="molecule type" value="Genomic_DNA"/>
</dbReference>
<feature type="region of interest" description="Disordered" evidence="1">
    <location>
        <begin position="471"/>
        <end position="490"/>
    </location>
</feature>
<feature type="compositionally biased region" description="Polar residues" evidence="1">
    <location>
        <begin position="299"/>
        <end position="315"/>
    </location>
</feature>
<dbReference type="Proteomes" id="UP000241769">
    <property type="component" value="Unassembled WGS sequence"/>
</dbReference>
<feature type="compositionally biased region" description="Low complexity" evidence="1">
    <location>
        <begin position="471"/>
        <end position="481"/>
    </location>
</feature>
<dbReference type="AlphaFoldDB" id="A0A2P6NEC6"/>
<dbReference type="InParanoid" id="A0A2P6NEC6"/>
<sequence>MQKFLGTTKGAYSGVSTCSPPYLIPRDEIDEVCDGTKEERLYSGLQSLKRETSSFSGFKYMCFKGQGTVKMMVIRPCYLLEVDPVSTEQLRNRYCQSSVASRDATKKNSYPHIRLHSSLWHEGRGPDDLKMGIHLMLPSVESLLPNHQLGDPKDVITRYSLHQFPSMKLVGPDTECKVKMPVNRSQVPAHLGDEFLLYFLVLRQNDEVPVAWTVSNPFRLCGKIHQFKDDNNSRERVRRHTKIKKNEKYMSGVMRALQMNNKTPTSKDDRSSEEERAPPSESSQVPPPPQPPQSPFYDAQSTDINQSTNITPSTRMNQFISNVQPYSRNVEAFSFDAFQPNNSPFMPTPTFSTNYTSPIFQDDRGLRQVPDHQTPMQSFDPIPPLYLASTTTTHVSNLRWSNDIWDQEGMRRMERQPESSQTMHNIYPIYQKPYGEEERGSFIKRESDDLGQNPLIADVVRRQQLEQMQQLYRTNQQQQQMRQRERKGID</sequence>
<comment type="caution">
    <text evidence="2">The sequence shown here is derived from an EMBL/GenBank/DDBJ whole genome shotgun (WGS) entry which is preliminary data.</text>
</comment>
<feature type="compositionally biased region" description="Basic and acidic residues" evidence="1">
    <location>
        <begin position="265"/>
        <end position="278"/>
    </location>
</feature>
<organism evidence="2 3">
    <name type="scientific">Planoprotostelium fungivorum</name>
    <dbReference type="NCBI Taxonomy" id="1890364"/>
    <lineage>
        <taxon>Eukaryota</taxon>
        <taxon>Amoebozoa</taxon>
        <taxon>Evosea</taxon>
        <taxon>Variosea</taxon>
        <taxon>Cavosteliida</taxon>
        <taxon>Cavosteliaceae</taxon>
        <taxon>Planoprotostelium</taxon>
    </lineage>
</organism>
<feature type="compositionally biased region" description="Pro residues" evidence="1">
    <location>
        <begin position="285"/>
        <end position="294"/>
    </location>
</feature>
<feature type="region of interest" description="Disordered" evidence="1">
    <location>
        <begin position="250"/>
        <end position="315"/>
    </location>
</feature>
<accession>A0A2P6NEC6</accession>
<evidence type="ECO:0000256" key="1">
    <source>
        <dbReference type="SAM" id="MobiDB-lite"/>
    </source>
</evidence>
<reference evidence="2 3" key="1">
    <citation type="journal article" date="2018" name="Genome Biol. Evol.">
        <title>Multiple Roots of Fruiting Body Formation in Amoebozoa.</title>
        <authorList>
            <person name="Hillmann F."/>
            <person name="Forbes G."/>
            <person name="Novohradska S."/>
            <person name="Ferling I."/>
            <person name="Riege K."/>
            <person name="Groth M."/>
            <person name="Westermann M."/>
            <person name="Marz M."/>
            <person name="Spaller T."/>
            <person name="Winckler T."/>
            <person name="Schaap P."/>
            <person name="Glockner G."/>
        </authorList>
    </citation>
    <scope>NUCLEOTIDE SEQUENCE [LARGE SCALE GENOMIC DNA]</scope>
    <source>
        <strain evidence="2 3">Jena</strain>
    </source>
</reference>
<evidence type="ECO:0000313" key="3">
    <source>
        <dbReference type="Proteomes" id="UP000241769"/>
    </source>
</evidence>
<keyword evidence="3" id="KW-1185">Reference proteome</keyword>